<protein>
    <recommendedName>
        <fullName evidence="3">Transposase</fullName>
    </recommendedName>
</protein>
<reference evidence="2" key="1">
    <citation type="journal article" date="2019" name="Int. J. Syst. Evol. Microbiol.">
        <title>The Global Catalogue of Microorganisms (GCM) 10K type strain sequencing project: providing services to taxonomists for standard genome sequencing and annotation.</title>
        <authorList>
            <consortium name="The Broad Institute Genomics Platform"/>
            <consortium name="The Broad Institute Genome Sequencing Center for Infectious Disease"/>
            <person name="Wu L."/>
            <person name="Ma J."/>
        </authorList>
    </citation>
    <scope>NUCLEOTIDE SEQUENCE [LARGE SCALE GENOMIC DNA]</scope>
    <source>
        <strain evidence="2">JCM 18401</strain>
    </source>
</reference>
<sequence length="81" mass="9126">MDIKLHANATTTPKIRKLIQESLKPVAVLAREVGIAESTVRRWKNRKTVNDGSHTKHNLGTTLTKAQEFIVVELRKTLLLP</sequence>
<organism evidence="1 2">
    <name type="scientific">Ferrimonas pelagia</name>
    <dbReference type="NCBI Taxonomy" id="1177826"/>
    <lineage>
        <taxon>Bacteria</taxon>
        <taxon>Pseudomonadati</taxon>
        <taxon>Pseudomonadota</taxon>
        <taxon>Gammaproteobacteria</taxon>
        <taxon>Alteromonadales</taxon>
        <taxon>Ferrimonadaceae</taxon>
        <taxon>Ferrimonas</taxon>
    </lineage>
</organism>
<evidence type="ECO:0000313" key="1">
    <source>
        <dbReference type="EMBL" id="GAA4885328.1"/>
    </source>
</evidence>
<dbReference type="Proteomes" id="UP001499988">
    <property type="component" value="Unassembled WGS sequence"/>
</dbReference>
<comment type="caution">
    <text evidence="1">The sequence shown here is derived from an EMBL/GenBank/DDBJ whole genome shotgun (WGS) entry which is preliminary data.</text>
</comment>
<accession>A0ABP9EXW4</accession>
<name>A0ABP9EXW4_9GAMM</name>
<evidence type="ECO:0008006" key="3">
    <source>
        <dbReference type="Google" id="ProtNLM"/>
    </source>
</evidence>
<gene>
    <name evidence="1" type="ORF">GCM10023333_18550</name>
</gene>
<keyword evidence="2" id="KW-1185">Reference proteome</keyword>
<evidence type="ECO:0000313" key="2">
    <source>
        <dbReference type="Proteomes" id="UP001499988"/>
    </source>
</evidence>
<proteinExistence type="predicted"/>
<dbReference type="EMBL" id="BAABJZ010000054">
    <property type="protein sequence ID" value="GAA4885328.1"/>
    <property type="molecule type" value="Genomic_DNA"/>
</dbReference>